<dbReference type="Pfam" id="PF26138">
    <property type="entry name" value="DUF8040"/>
    <property type="match status" value="1"/>
</dbReference>
<dbReference type="GO" id="GO:0016787">
    <property type="term" value="F:hydrolase activity"/>
    <property type="evidence" value="ECO:0007669"/>
    <property type="project" value="UniProtKB-KW"/>
</dbReference>
<evidence type="ECO:0000259" key="9">
    <source>
        <dbReference type="Pfam" id="PF13359"/>
    </source>
</evidence>
<feature type="region of interest" description="Disordered" evidence="8">
    <location>
        <begin position="331"/>
        <end position="366"/>
    </location>
</feature>
<name>A0A6A4Z755_APHAT</name>
<dbReference type="PANTHER" id="PTHR22930:SF228">
    <property type="entry name" value="PROTEIN ALP1-LIKE"/>
    <property type="match status" value="1"/>
</dbReference>
<comment type="cofactor">
    <cofactor evidence="1">
        <name>a divalent metal cation</name>
        <dbReference type="ChEBI" id="CHEBI:60240"/>
    </cofactor>
</comment>
<dbReference type="Pfam" id="PF13359">
    <property type="entry name" value="DDE_Tnp_4"/>
    <property type="match status" value="1"/>
</dbReference>
<dbReference type="InterPro" id="IPR045249">
    <property type="entry name" value="HARBI1-like"/>
</dbReference>
<accession>A0A6A4Z755</accession>
<keyword evidence="7" id="KW-0539">Nucleus</keyword>
<proteinExistence type="inferred from homology"/>
<gene>
    <name evidence="11" type="ORF">AaE_014501</name>
</gene>
<evidence type="ECO:0000256" key="2">
    <source>
        <dbReference type="ARBA" id="ARBA00004123"/>
    </source>
</evidence>
<keyword evidence="4" id="KW-0540">Nuclease</keyword>
<feature type="domain" description="DDE Tnp4" evidence="9">
    <location>
        <begin position="156"/>
        <end position="316"/>
    </location>
</feature>
<comment type="subcellular location">
    <subcellularLocation>
        <location evidence="2">Nucleus</location>
    </subcellularLocation>
</comment>
<reference evidence="11 12" key="1">
    <citation type="submission" date="2019-06" db="EMBL/GenBank/DDBJ databases">
        <title>Genomics analysis of Aphanomyces spp. identifies a new class of oomycete effector associated with host adaptation.</title>
        <authorList>
            <person name="Gaulin E."/>
        </authorList>
    </citation>
    <scope>NUCLEOTIDE SEQUENCE [LARGE SCALE GENOMIC DNA]</scope>
    <source>
        <strain evidence="11 12">E</strain>
    </source>
</reference>
<evidence type="ECO:0000313" key="11">
    <source>
        <dbReference type="EMBL" id="KAF0705466.1"/>
    </source>
</evidence>
<evidence type="ECO:0000256" key="7">
    <source>
        <dbReference type="ARBA" id="ARBA00023242"/>
    </source>
</evidence>
<dbReference type="GO" id="GO:0046872">
    <property type="term" value="F:metal ion binding"/>
    <property type="evidence" value="ECO:0007669"/>
    <property type="project" value="UniProtKB-KW"/>
</dbReference>
<sequence>MRMQTILAGCAAWWAANYVIKEACHTSALKGDEWISELLLGNPRRFRNQLRMLPSTFMTLLKMLQTKYSLKSSRFVSAREKLATFLYVVGQANSNRGAQERFQRSGWTITQSINEVLDALLRLYAVVVTLPSKDIPYEIHSNPKMFPFFEYCIGALDGTHVRATPPPSARMAFRNRKGFMSQNVLAACTFDLRFVYVLAGWEGSASDARVLNDALMTKGFSIPDGKMYLGDAGYGLRKNLLTPYRGVRYHLREWANGNQRPQNAKELYNLRHAQQRNCIERIFGVLKKRFKVLEYPSEYPFATQVNLVYALCAMHNIIMEVESDSHFLQKADEAKRKRDKKYQQRMTRSRSRRPRRSVPPSDDCTAEASVLRDSIANAMWQQYTSTLQARQ</sequence>
<dbReference type="AlphaFoldDB" id="A0A6A4Z755"/>
<comment type="caution">
    <text evidence="11">The sequence shown here is derived from an EMBL/GenBank/DDBJ whole genome shotgun (WGS) entry which is preliminary data.</text>
</comment>
<evidence type="ECO:0000256" key="3">
    <source>
        <dbReference type="ARBA" id="ARBA00006958"/>
    </source>
</evidence>
<protein>
    <submittedName>
        <fullName evidence="11">Uncharacterized protein</fullName>
    </submittedName>
</protein>
<dbReference type="InterPro" id="IPR058353">
    <property type="entry name" value="DUF8040"/>
</dbReference>
<evidence type="ECO:0000256" key="1">
    <source>
        <dbReference type="ARBA" id="ARBA00001968"/>
    </source>
</evidence>
<dbReference type="VEuPathDB" id="FungiDB:H257_12381"/>
<dbReference type="PANTHER" id="PTHR22930">
    <property type="match status" value="1"/>
</dbReference>
<keyword evidence="5" id="KW-0479">Metal-binding</keyword>
<evidence type="ECO:0000256" key="5">
    <source>
        <dbReference type="ARBA" id="ARBA00022723"/>
    </source>
</evidence>
<dbReference type="InterPro" id="IPR027806">
    <property type="entry name" value="HARBI1_dom"/>
</dbReference>
<evidence type="ECO:0000256" key="8">
    <source>
        <dbReference type="SAM" id="MobiDB-lite"/>
    </source>
</evidence>
<evidence type="ECO:0000313" key="12">
    <source>
        <dbReference type="Proteomes" id="UP000469452"/>
    </source>
</evidence>
<organism evidence="11 12">
    <name type="scientific">Aphanomyces astaci</name>
    <name type="common">Crayfish plague agent</name>
    <dbReference type="NCBI Taxonomy" id="112090"/>
    <lineage>
        <taxon>Eukaryota</taxon>
        <taxon>Sar</taxon>
        <taxon>Stramenopiles</taxon>
        <taxon>Oomycota</taxon>
        <taxon>Saprolegniomycetes</taxon>
        <taxon>Saprolegniales</taxon>
        <taxon>Verrucalvaceae</taxon>
        <taxon>Aphanomyces</taxon>
    </lineage>
</organism>
<evidence type="ECO:0000256" key="6">
    <source>
        <dbReference type="ARBA" id="ARBA00022801"/>
    </source>
</evidence>
<keyword evidence="6" id="KW-0378">Hydrolase</keyword>
<comment type="similarity">
    <text evidence="3">Belongs to the HARBI1 family.</text>
</comment>
<dbReference type="GO" id="GO:0005634">
    <property type="term" value="C:nucleus"/>
    <property type="evidence" value="ECO:0007669"/>
    <property type="project" value="UniProtKB-SubCell"/>
</dbReference>
<evidence type="ECO:0000256" key="4">
    <source>
        <dbReference type="ARBA" id="ARBA00022722"/>
    </source>
</evidence>
<evidence type="ECO:0000259" key="10">
    <source>
        <dbReference type="Pfam" id="PF26138"/>
    </source>
</evidence>
<dbReference type="Proteomes" id="UP000469452">
    <property type="component" value="Unassembled WGS sequence"/>
</dbReference>
<dbReference type="EMBL" id="VJMI01020099">
    <property type="protein sequence ID" value="KAF0705466.1"/>
    <property type="molecule type" value="Genomic_DNA"/>
</dbReference>
<dbReference type="GO" id="GO:0004518">
    <property type="term" value="F:nuclease activity"/>
    <property type="evidence" value="ECO:0007669"/>
    <property type="project" value="UniProtKB-KW"/>
</dbReference>
<feature type="domain" description="DUF8040" evidence="10">
    <location>
        <begin position="26"/>
        <end position="121"/>
    </location>
</feature>
<feature type="compositionally biased region" description="Basic residues" evidence="8">
    <location>
        <begin position="347"/>
        <end position="356"/>
    </location>
</feature>